<name>A0A814ZT42_9BILA</name>
<organism evidence="2 3">
    <name type="scientific">Adineta steineri</name>
    <dbReference type="NCBI Taxonomy" id="433720"/>
    <lineage>
        <taxon>Eukaryota</taxon>
        <taxon>Metazoa</taxon>
        <taxon>Spiralia</taxon>
        <taxon>Gnathifera</taxon>
        <taxon>Rotifera</taxon>
        <taxon>Eurotatoria</taxon>
        <taxon>Bdelloidea</taxon>
        <taxon>Adinetida</taxon>
        <taxon>Adinetidae</taxon>
        <taxon>Adineta</taxon>
    </lineage>
</organism>
<dbReference type="AlphaFoldDB" id="A0A814ZT42"/>
<evidence type="ECO:0000313" key="2">
    <source>
        <dbReference type="EMBL" id="CAF1245762.1"/>
    </source>
</evidence>
<keyword evidence="1" id="KW-1133">Transmembrane helix</keyword>
<gene>
    <name evidence="2" type="ORF">JYZ213_LOCUS29333</name>
</gene>
<feature type="transmembrane region" description="Helical" evidence="1">
    <location>
        <begin position="37"/>
        <end position="61"/>
    </location>
</feature>
<dbReference type="Proteomes" id="UP000663845">
    <property type="component" value="Unassembled WGS sequence"/>
</dbReference>
<dbReference type="EMBL" id="CAJNOG010000446">
    <property type="protein sequence ID" value="CAF1245762.1"/>
    <property type="molecule type" value="Genomic_DNA"/>
</dbReference>
<accession>A0A814ZT42</accession>
<feature type="transmembrane region" description="Helical" evidence="1">
    <location>
        <begin position="6"/>
        <end position="25"/>
    </location>
</feature>
<comment type="caution">
    <text evidence="2">The sequence shown here is derived from an EMBL/GenBank/DDBJ whole genome shotgun (WGS) entry which is preliminary data.</text>
</comment>
<evidence type="ECO:0000313" key="3">
    <source>
        <dbReference type="Proteomes" id="UP000663845"/>
    </source>
</evidence>
<evidence type="ECO:0000256" key="1">
    <source>
        <dbReference type="SAM" id="Phobius"/>
    </source>
</evidence>
<protein>
    <submittedName>
        <fullName evidence="2">Uncharacterized protein</fullName>
    </submittedName>
</protein>
<sequence>MCAQQFVYILGSFNLFLAGIAVICVTHAENHPEHYSLVYIAISIFIFYMGTILVIIMLQIIETYQEQNQLALEIQIPVLKILVPPQSNTIVDENLTIPKEVC</sequence>
<keyword evidence="1" id="KW-0472">Membrane</keyword>
<keyword evidence="1" id="KW-0812">Transmembrane</keyword>
<proteinExistence type="predicted"/>
<reference evidence="2" key="1">
    <citation type="submission" date="2021-02" db="EMBL/GenBank/DDBJ databases">
        <authorList>
            <person name="Nowell W R."/>
        </authorList>
    </citation>
    <scope>NUCLEOTIDE SEQUENCE</scope>
</reference>